<sequence>QSYLQCHLDYETQLEKPPSFDNFWFLWIASKYNVVSYTTFTVAYFIRAQESETSFLKRDYLLKYLLRKIITTIRYRDNILKESFDSIADKLY</sequence>
<feature type="non-terminal residue" evidence="2">
    <location>
        <position position="1"/>
    </location>
</feature>
<organism evidence="2 3">
    <name type="scientific">Funneliformis caledonium</name>
    <dbReference type="NCBI Taxonomy" id="1117310"/>
    <lineage>
        <taxon>Eukaryota</taxon>
        <taxon>Fungi</taxon>
        <taxon>Fungi incertae sedis</taxon>
        <taxon>Mucoromycota</taxon>
        <taxon>Glomeromycotina</taxon>
        <taxon>Glomeromycetes</taxon>
        <taxon>Glomerales</taxon>
        <taxon>Glomeraceae</taxon>
        <taxon>Funneliformis</taxon>
    </lineage>
</organism>
<gene>
    <name evidence="2" type="ORF">FCALED_LOCUS14801</name>
</gene>
<reference evidence="2" key="1">
    <citation type="submission" date="2021-06" db="EMBL/GenBank/DDBJ databases">
        <authorList>
            <person name="Kallberg Y."/>
            <person name="Tangrot J."/>
            <person name="Rosling A."/>
        </authorList>
    </citation>
    <scope>NUCLEOTIDE SEQUENCE</scope>
    <source>
        <strain evidence="2">UK204</strain>
    </source>
</reference>
<proteinExistence type="predicted"/>
<dbReference type="AlphaFoldDB" id="A0A9N9IC34"/>
<accession>A0A9N9IC34</accession>
<keyword evidence="1" id="KW-0812">Transmembrane</keyword>
<dbReference type="Proteomes" id="UP000789570">
    <property type="component" value="Unassembled WGS sequence"/>
</dbReference>
<keyword evidence="1" id="KW-0472">Membrane</keyword>
<comment type="caution">
    <text evidence="2">The sequence shown here is derived from an EMBL/GenBank/DDBJ whole genome shotgun (WGS) entry which is preliminary data.</text>
</comment>
<dbReference type="EMBL" id="CAJVPQ010011620">
    <property type="protein sequence ID" value="CAG8728088.1"/>
    <property type="molecule type" value="Genomic_DNA"/>
</dbReference>
<name>A0A9N9IC34_9GLOM</name>
<feature type="transmembrane region" description="Helical" evidence="1">
    <location>
        <begin position="24"/>
        <end position="46"/>
    </location>
</feature>
<evidence type="ECO:0000256" key="1">
    <source>
        <dbReference type="SAM" id="Phobius"/>
    </source>
</evidence>
<keyword evidence="3" id="KW-1185">Reference proteome</keyword>
<evidence type="ECO:0000313" key="3">
    <source>
        <dbReference type="Proteomes" id="UP000789570"/>
    </source>
</evidence>
<protein>
    <submittedName>
        <fullName evidence="2">16773_t:CDS:1</fullName>
    </submittedName>
</protein>
<evidence type="ECO:0000313" key="2">
    <source>
        <dbReference type="EMBL" id="CAG8728088.1"/>
    </source>
</evidence>
<keyword evidence="1" id="KW-1133">Transmembrane helix</keyword>